<comment type="similarity">
    <text evidence="16">Belongs to the TRAFAC class TrmE-Era-EngA-EngB-Septin-like GTPase superfamily. FeoB GTPase (TC 9.A.8) family.</text>
</comment>
<dbReference type="AlphaFoldDB" id="A0A5S9IKY9"/>
<proteinExistence type="inferred from homology"/>
<evidence type="ECO:0000256" key="6">
    <source>
        <dbReference type="ARBA" id="ARBA00022692"/>
    </source>
</evidence>
<keyword evidence="15" id="KW-0479">Metal-binding</keyword>
<reference evidence="18 19" key="1">
    <citation type="submission" date="2019-08" db="EMBL/GenBank/DDBJ databases">
        <title>Complete genome sequence of Candidatus Uab amorphum.</title>
        <authorList>
            <person name="Shiratori T."/>
            <person name="Suzuki S."/>
            <person name="Kakizawa Y."/>
            <person name="Ishida K."/>
        </authorList>
    </citation>
    <scope>NUCLEOTIDE SEQUENCE [LARGE SCALE GENOMIC DNA]</scope>
    <source>
        <strain evidence="18 19">SRT547</strain>
    </source>
</reference>
<keyword evidence="10" id="KW-0406">Ion transport</keyword>
<feature type="transmembrane region" description="Helical" evidence="16">
    <location>
        <begin position="720"/>
        <end position="748"/>
    </location>
</feature>
<sequence length="784" mass="87042">MTNNSKRVALIGNPNVGKTTLFNSLTGLRQKIGNFPGVTVEKKIGTFSLSDSSQIELIDLPGIYSLTASSEDQWITVNTLLGHQQDIGKIDAVIAIVDASNLERNLYLVSQVLELQIPTVVALNMQDVATKKGISVDGDKLSEALKCPVVEITAKGGVGVDKLKTTVQENFAQQAAHLTVDLGNEVEGSVEELCSYLNNNDKVEHNVHRCEALTILLGSNSVYFQRFSESLGDDFREKCTALREKIGGEEQRLTIEAETRYKTIEGIISSCSTQKETKATMSSKMDHILIHPIMGTIVFLLLMMVVFQAIYSWSGPLMDFIDEGFAYIGEIAASYIPEGTLQSLVVDGMIAGVGAFVIFLPQIVILFAFIAILEDCGYMARAAFLMDRIMKAAGLSGNSFIPMLSSFACAIPGVMATRVIKNPRDRLATILVLPLMSCSARLPVYTILIAAFIPATTYFGGWIGLQGLVLFAMYMVGLVVAFFVAFFLKKSILKGSQNEFVMEMPSYKIPHFPTVFMRMYNSGRAFVVTAGTFIFFVTIVVWAVAYFPRSAEIEAKYAQQAEKIEQQYNAESEKIWGEFSEQKEQILSSWQKWQDTEDKEQRQKIREELVSITPASFSMAERQQTVQENLESALMSNEEQQAGEHLRHSILGRVGVWIEPVVKPLGWNWKIGVATIASFPAREVIVATLGIIYNLGAEEDEESNRLRTSMREDRWPDGSLVFTPLVAISVMVFFALCCQCGATLGVIWRETNSIKWPVFTFTYMTVLAYVAALIIYQFGTLLGW</sequence>
<feature type="transmembrane region" description="Helical" evidence="16">
    <location>
        <begin position="465"/>
        <end position="488"/>
    </location>
</feature>
<feature type="domain" description="FeoB-type G" evidence="17">
    <location>
        <begin position="5"/>
        <end position="173"/>
    </location>
</feature>
<dbReference type="RefSeq" id="WP_151967626.1">
    <property type="nucleotide sequence ID" value="NZ_AP019860.1"/>
</dbReference>
<keyword evidence="12 16" id="KW-0472">Membrane</keyword>
<evidence type="ECO:0000256" key="14">
    <source>
        <dbReference type="PIRSR" id="PIRSR603373-1"/>
    </source>
</evidence>
<evidence type="ECO:0000256" key="12">
    <source>
        <dbReference type="ARBA" id="ARBA00023136"/>
    </source>
</evidence>
<keyword evidence="15" id="KW-0460">Magnesium</keyword>
<dbReference type="FunFam" id="3.40.50.300:FF:000426">
    <property type="entry name" value="Ferrous iron transport protein B"/>
    <property type="match status" value="1"/>
</dbReference>
<feature type="transmembrane region" description="Helical" evidence="16">
    <location>
        <begin position="288"/>
        <end position="311"/>
    </location>
</feature>
<evidence type="ECO:0000256" key="7">
    <source>
        <dbReference type="ARBA" id="ARBA00022741"/>
    </source>
</evidence>
<dbReference type="InterPro" id="IPR030389">
    <property type="entry name" value="G_FEOB_dom"/>
</dbReference>
<evidence type="ECO:0000259" key="17">
    <source>
        <dbReference type="PROSITE" id="PS51711"/>
    </source>
</evidence>
<evidence type="ECO:0000256" key="8">
    <source>
        <dbReference type="ARBA" id="ARBA00022989"/>
    </source>
</evidence>
<feature type="transmembrane region" description="Helical" evidence="16">
    <location>
        <begin position="349"/>
        <end position="373"/>
    </location>
</feature>
<evidence type="ECO:0000256" key="9">
    <source>
        <dbReference type="ARBA" id="ARBA00023004"/>
    </source>
</evidence>
<keyword evidence="5" id="KW-0997">Cell inner membrane</keyword>
<feature type="binding site" evidence="14">
    <location>
        <begin position="124"/>
        <end position="127"/>
    </location>
    <ligand>
        <name>GTP</name>
        <dbReference type="ChEBI" id="CHEBI:37565"/>
        <label>1</label>
    </ligand>
</feature>
<evidence type="ECO:0000256" key="2">
    <source>
        <dbReference type="ARBA" id="ARBA00022448"/>
    </source>
</evidence>
<dbReference type="Proteomes" id="UP000326354">
    <property type="component" value="Chromosome"/>
</dbReference>
<dbReference type="NCBIfam" id="TIGR00437">
    <property type="entry name" value="feoB"/>
    <property type="match status" value="1"/>
</dbReference>
<dbReference type="GO" id="GO:0005525">
    <property type="term" value="F:GTP binding"/>
    <property type="evidence" value="ECO:0007669"/>
    <property type="project" value="UniProtKB-KW"/>
</dbReference>
<dbReference type="Pfam" id="PF07670">
    <property type="entry name" value="Gate"/>
    <property type="match status" value="2"/>
</dbReference>
<dbReference type="GO" id="GO:0005886">
    <property type="term" value="C:plasma membrane"/>
    <property type="evidence" value="ECO:0007669"/>
    <property type="project" value="UniProtKB-SubCell"/>
</dbReference>
<feature type="binding site" evidence="14">
    <location>
        <begin position="37"/>
        <end position="41"/>
    </location>
    <ligand>
        <name>GTP</name>
        <dbReference type="ChEBI" id="CHEBI:37565"/>
        <label>1</label>
    </ligand>
</feature>
<dbReference type="EMBL" id="AP019860">
    <property type="protein sequence ID" value="BBM83427.1"/>
    <property type="molecule type" value="Genomic_DNA"/>
</dbReference>
<gene>
    <name evidence="18" type="ORF">UABAM_01779</name>
</gene>
<evidence type="ECO:0000256" key="11">
    <source>
        <dbReference type="ARBA" id="ARBA00023134"/>
    </source>
</evidence>
<dbReference type="KEGG" id="uam:UABAM_01779"/>
<dbReference type="SUPFAM" id="SSF52540">
    <property type="entry name" value="P-loop containing nucleoside triphosphate hydrolases"/>
    <property type="match status" value="1"/>
</dbReference>
<dbReference type="GO" id="GO:0046872">
    <property type="term" value="F:metal ion binding"/>
    <property type="evidence" value="ECO:0007669"/>
    <property type="project" value="UniProtKB-KW"/>
</dbReference>
<dbReference type="InterPro" id="IPR005225">
    <property type="entry name" value="Small_GTP-bd"/>
</dbReference>
<evidence type="ECO:0000256" key="13">
    <source>
        <dbReference type="NCBIfam" id="TIGR00437"/>
    </source>
</evidence>
<keyword evidence="3" id="KW-1003">Cell membrane</keyword>
<feature type="transmembrane region" description="Helical" evidence="16">
    <location>
        <begin position="393"/>
        <end position="415"/>
    </location>
</feature>
<dbReference type="PRINTS" id="PR00326">
    <property type="entry name" value="GTP1OBG"/>
</dbReference>
<keyword evidence="2 16" id="KW-0813">Transport</keyword>
<keyword evidence="6 16" id="KW-0812">Transmembrane</keyword>
<dbReference type="PANTHER" id="PTHR43185:SF1">
    <property type="entry name" value="FE(2+) TRANSPORTER FEOB"/>
    <property type="match status" value="1"/>
</dbReference>
<dbReference type="OrthoDB" id="9809127at2"/>
<keyword evidence="4 16" id="KW-0410">Iron transport</keyword>
<feature type="transmembrane region" description="Helical" evidence="16">
    <location>
        <begin position="525"/>
        <end position="547"/>
    </location>
</feature>
<dbReference type="Pfam" id="PF07664">
    <property type="entry name" value="FeoB_C"/>
    <property type="match status" value="1"/>
</dbReference>
<feature type="binding site" evidence="15">
    <location>
        <position position="23"/>
    </location>
    <ligand>
        <name>Mg(2+)</name>
        <dbReference type="ChEBI" id="CHEBI:18420"/>
        <label>2</label>
    </ligand>
</feature>
<evidence type="ECO:0000313" key="19">
    <source>
        <dbReference type="Proteomes" id="UP000326354"/>
    </source>
</evidence>
<evidence type="ECO:0000313" key="18">
    <source>
        <dbReference type="EMBL" id="BBM83427.1"/>
    </source>
</evidence>
<name>A0A5S9IKY9_UABAM</name>
<dbReference type="InterPro" id="IPR003373">
    <property type="entry name" value="Fe2_transport_prot-B"/>
</dbReference>
<evidence type="ECO:0000256" key="5">
    <source>
        <dbReference type="ARBA" id="ARBA00022519"/>
    </source>
</evidence>
<feature type="transmembrane region" description="Helical" evidence="16">
    <location>
        <begin position="427"/>
        <end position="453"/>
    </location>
</feature>
<feature type="binding site" evidence="14">
    <location>
        <begin position="59"/>
        <end position="62"/>
    </location>
    <ligand>
        <name>GTP</name>
        <dbReference type="ChEBI" id="CHEBI:37565"/>
        <label>1</label>
    </ligand>
</feature>
<keyword evidence="7 14" id="KW-0547">Nucleotide-binding</keyword>
<protein>
    <recommendedName>
        <fullName evidence="13 16">Ferrous iron transport protein B</fullName>
    </recommendedName>
</protein>
<dbReference type="InterPro" id="IPR050860">
    <property type="entry name" value="FeoB_GTPase"/>
</dbReference>
<evidence type="ECO:0000256" key="1">
    <source>
        <dbReference type="ARBA" id="ARBA00004429"/>
    </source>
</evidence>
<comment type="function">
    <text evidence="16">Probable transporter of a GTP-driven Fe(2+) uptake system.</text>
</comment>
<evidence type="ECO:0000256" key="3">
    <source>
        <dbReference type="ARBA" id="ARBA00022475"/>
    </source>
</evidence>
<organism evidence="18 19">
    <name type="scientific">Uabimicrobium amorphum</name>
    <dbReference type="NCBI Taxonomy" id="2596890"/>
    <lineage>
        <taxon>Bacteria</taxon>
        <taxon>Pseudomonadati</taxon>
        <taxon>Planctomycetota</taxon>
        <taxon>Candidatus Uabimicrobiia</taxon>
        <taxon>Candidatus Uabimicrobiales</taxon>
        <taxon>Candidatus Uabimicrobiaceae</taxon>
        <taxon>Candidatus Uabimicrobium</taxon>
    </lineage>
</organism>
<evidence type="ECO:0000256" key="4">
    <source>
        <dbReference type="ARBA" id="ARBA00022496"/>
    </source>
</evidence>
<accession>A0A5S9IKY9</accession>
<feature type="transmembrane region" description="Helical" evidence="16">
    <location>
        <begin position="754"/>
        <end position="776"/>
    </location>
</feature>
<dbReference type="Pfam" id="PF02421">
    <property type="entry name" value="FeoB_N"/>
    <property type="match status" value="1"/>
</dbReference>
<dbReference type="PROSITE" id="PS51711">
    <property type="entry name" value="G_FEOB"/>
    <property type="match status" value="1"/>
</dbReference>
<evidence type="ECO:0000256" key="10">
    <source>
        <dbReference type="ARBA" id="ARBA00023065"/>
    </source>
</evidence>
<feature type="binding site" evidence="15">
    <location>
        <position position="27"/>
    </location>
    <ligand>
        <name>Mg(2+)</name>
        <dbReference type="ChEBI" id="CHEBI:18420"/>
        <label>2</label>
    </ligand>
</feature>
<dbReference type="NCBIfam" id="TIGR00231">
    <property type="entry name" value="small_GTP"/>
    <property type="match status" value="1"/>
</dbReference>
<dbReference type="InterPro" id="IPR011642">
    <property type="entry name" value="Gate_dom"/>
</dbReference>
<feature type="binding site" evidence="14">
    <location>
        <begin position="12"/>
        <end position="19"/>
    </location>
    <ligand>
        <name>GTP</name>
        <dbReference type="ChEBI" id="CHEBI:37565"/>
        <label>1</label>
    </ligand>
</feature>
<comment type="subcellular location">
    <subcellularLocation>
        <location evidence="1 16">Cell inner membrane</location>
        <topology evidence="1 16">Multi-pass membrane protein</topology>
    </subcellularLocation>
</comment>
<keyword evidence="9 16" id="KW-0408">Iron</keyword>
<dbReference type="InterPro" id="IPR006073">
    <property type="entry name" value="GTP-bd"/>
</dbReference>
<feature type="binding site" evidence="15">
    <location>
        <position position="24"/>
    </location>
    <ligand>
        <name>Mg(2+)</name>
        <dbReference type="ChEBI" id="CHEBI:18420"/>
        <label>2</label>
    </ligand>
</feature>
<evidence type="ECO:0000256" key="16">
    <source>
        <dbReference type="RuleBase" id="RU362098"/>
    </source>
</evidence>
<dbReference type="CDD" id="cd01879">
    <property type="entry name" value="FeoB"/>
    <property type="match status" value="1"/>
</dbReference>
<dbReference type="GO" id="GO:0015093">
    <property type="term" value="F:ferrous iron transmembrane transporter activity"/>
    <property type="evidence" value="ECO:0007669"/>
    <property type="project" value="UniProtKB-UniRule"/>
</dbReference>
<keyword evidence="19" id="KW-1185">Reference proteome</keyword>
<keyword evidence="11 14" id="KW-0342">GTP-binding</keyword>
<evidence type="ECO:0000256" key="15">
    <source>
        <dbReference type="PIRSR" id="PIRSR603373-2"/>
    </source>
</evidence>
<dbReference type="InterPro" id="IPR027417">
    <property type="entry name" value="P-loop_NTPase"/>
</dbReference>
<feature type="binding site" evidence="15">
    <location>
        <position position="26"/>
    </location>
    <ligand>
        <name>Mg(2+)</name>
        <dbReference type="ChEBI" id="CHEBI:18420"/>
        <label>2</label>
    </ligand>
</feature>
<dbReference type="PANTHER" id="PTHR43185">
    <property type="entry name" value="FERROUS IRON TRANSPORT PROTEIN B"/>
    <property type="match status" value="1"/>
</dbReference>
<dbReference type="Gene3D" id="3.40.50.300">
    <property type="entry name" value="P-loop containing nucleotide triphosphate hydrolases"/>
    <property type="match status" value="1"/>
</dbReference>
<keyword evidence="8 16" id="KW-1133">Transmembrane helix</keyword>
<dbReference type="InterPro" id="IPR011640">
    <property type="entry name" value="Fe2_transport_prot_B_C"/>
</dbReference>